<organism evidence="1 2">
    <name type="scientific">Austropuccinia psidii MF-1</name>
    <dbReference type="NCBI Taxonomy" id="1389203"/>
    <lineage>
        <taxon>Eukaryota</taxon>
        <taxon>Fungi</taxon>
        <taxon>Dikarya</taxon>
        <taxon>Basidiomycota</taxon>
        <taxon>Pucciniomycotina</taxon>
        <taxon>Pucciniomycetes</taxon>
        <taxon>Pucciniales</taxon>
        <taxon>Sphaerophragmiaceae</taxon>
        <taxon>Austropuccinia</taxon>
    </lineage>
</organism>
<dbReference type="EMBL" id="AVOT02000321">
    <property type="protein sequence ID" value="MBW0462294.1"/>
    <property type="molecule type" value="Genomic_DNA"/>
</dbReference>
<dbReference type="AlphaFoldDB" id="A0A9Q3GCF9"/>
<comment type="caution">
    <text evidence="1">The sequence shown here is derived from an EMBL/GenBank/DDBJ whole genome shotgun (WGS) entry which is preliminary data.</text>
</comment>
<name>A0A9Q3GCF9_9BASI</name>
<evidence type="ECO:0000313" key="2">
    <source>
        <dbReference type="Proteomes" id="UP000765509"/>
    </source>
</evidence>
<keyword evidence="2" id="KW-1185">Reference proteome</keyword>
<gene>
    <name evidence="1" type="ORF">O181_002009</name>
</gene>
<protein>
    <recommendedName>
        <fullName evidence="3">Chromo domain-containing protein</fullName>
    </recommendedName>
</protein>
<dbReference type="OrthoDB" id="3929326at2759"/>
<sequence length="122" mass="14233">MRDQFVGPLSIIILIGKNAVEVRLTGEFFRKHPMFPVSLVKPYHQTVDYKFPSGNKSHIPQYIVEVEDSPGPAEKIRFNGKNHRQYLVRFKNQTAYEDKWLAEDSIPDGELHLRRLRASRRA</sequence>
<evidence type="ECO:0000313" key="1">
    <source>
        <dbReference type="EMBL" id="MBW0462294.1"/>
    </source>
</evidence>
<dbReference type="InterPro" id="IPR016197">
    <property type="entry name" value="Chromo-like_dom_sf"/>
</dbReference>
<dbReference type="Proteomes" id="UP000765509">
    <property type="component" value="Unassembled WGS sequence"/>
</dbReference>
<proteinExistence type="predicted"/>
<dbReference type="SUPFAM" id="SSF54160">
    <property type="entry name" value="Chromo domain-like"/>
    <property type="match status" value="1"/>
</dbReference>
<reference evidence="1" key="1">
    <citation type="submission" date="2021-03" db="EMBL/GenBank/DDBJ databases">
        <title>Draft genome sequence of rust myrtle Austropuccinia psidii MF-1, a brazilian biotype.</title>
        <authorList>
            <person name="Quecine M.C."/>
            <person name="Pachon D.M.R."/>
            <person name="Bonatelli M.L."/>
            <person name="Correr F.H."/>
            <person name="Franceschini L.M."/>
            <person name="Leite T.F."/>
            <person name="Margarido G.R.A."/>
            <person name="Almeida C.A."/>
            <person name="Ferrarezi J.A."/>
            <person name="Labate C.A."/>
        </authorList>
    </citation>
    <scope>NUCLEOTIDE SEQUENCE</scope>
    <source>
        <strain evidence="1">MF-1</strain>
    </source>
</reference>
<evidence type="ECO:0008006" key="3">
    <source>
        <dbReference type="Google" id="ProtNLM"/>
    </source>
</evidence>
<accession>A0A9Q3GCF9</accession>